<comment type="caution">
    <text evidence="3">The sequence shown here is derived from an EMBL/GenBank/DDBJ whole genome shotgun (WGS) entry which is preliminary data.</text>
</comment>
<keyword evidence="2" id="KW-0732">Signal</keyword>
<dbReference type="Proteomes" id="UP000033956">
    <property type="component" value="Unassembled WGS sequence"/>
</dbReference>
<evidence type="ECO:0000256" key="2">
    <source>
        <dbReference type="SAM" id="SignalP"/>
    </source>
</evidence>
<evidence type="ECO:0000313" key="4">
    <source>
        <dbReference type="Proteomes" id="UP000033956"/>
    </source>
</evidence>
<gene>
    <name evidence="3" type="ORF">RS81_01461</name>
</gene>
<dbReference type="PROSITE" id="PS51257">
    <property type="entry name" value="PROKAR_LIPOPROTEIN"/>
    <property type="match status" value="1"/>
</dbReference>
<dbReference type="PATRIC" id="fig|92835.4.peg.1480"/>
<feature type="signal peptide" evidence="2">
    <location>
        <begin position="1"/>
        <end position="24"/>
    </location>
</feature>
<protein>
    <submittedName>
        <fullName evidence="3">Uncharacterized protein</fullName>
    </submittedName>
</protein>
<evidence type="ECO:0000256" key="1">
    <source>
        <dbReference type="SAM" id="MobiDB-lite"/>
    </source>
</evidence>
<evidence type="ECO:0000313" key="3">
    <source>
        <dbReference type="EMBL" id="KJL40917.1"/>
    </source>
</evidence>
<name>A0A0M2H3B6_9MICO</name>
<dbReference type="AlphaFoldDB" id="A0A0M2H3B6"/>
<organism evidence="3 4">
    <name type="scientific">Microbacterium terrae</name>
    <dbReference type="NCBI Taxonomy" id="69369"/>
    <lineage>
        <taxon>Bacteria</taxon>
        <taxon>Bacillati</taxon>
        <taxon>Actinomycetota</taxon>
        <taxon>Actinomycetes</taxon>
        <taxon>Micrococcales</taxon>
        <taxon>Microbacteriaceae</taxon>
        <taxon>Microbacterium</taxon>
    </lineage>
</organism>
<reference evidence="3 4" key="1">
    <citation type="submission" date="2015-02" db="EMBL/GenBank/DDBJ databases">
        <title>Draft genome sequences of ten Microbacterium spp. with emphasis on heavy metal contaminated environments.</title>
        <authorList>
            <person name="Corretto E."/>
        </authorList>
    </citation>
    <scope>NUCLEOTIDE SEQUENCE [LARGE SCALE GENOMIC DNA]</scope>
    <source>
        <strain evidence="3 4">DSM 12510</strain>
    </source>
</reference>
<sequence length="137" mass="14208">MRRLSRIAMTTVAFATAVALTACAPGGTVSEPSSPASPSPSLSRFEPVPTASGEAAEVPASHWDAIVADLASRGVTGEPQLVSAENVTWPNAALGCPKPGMSYTQALIDGMRVVVTVDGVVYDYRFGTEATPLLCER</sequence>
<accession>A0A0M2H3B6</accession>
<dbReference type="STRING" id="92835.RS81_01461"/>
<feature type="chain" id="PRO_5005633001" evidence="2">
    <location>
        <begin position="25"/>
        <end position="137"/>
    </location>
</feature>
<proteinExistence type="predicted"/>
<feature type="compositionally biased region" description="Low complexity" evidence="1">
    <location>
        <begin position="27"/>
        <end position="43"/>
    </location>
</feature>
<feature type="region of interest" description="Disordered" evidence="1">
    <location>
        <begin position="27"/>
        <end position="57"/>
    </location>
</feature>
<keyword evidence="4" id="KW-1185">Reference proteome</keyword>
<dbReference type="EMBL" id="JYIZ01000045">
    <property type="protein sequence ID" value="KJL40917.1"/>
    <property type="molecule type" value="Genomic_DNA"/>
</dbReference>